<name>A0ABR2MMU0_9ASPA</name>
<proteinExistence type="predicted"/>
<protein>
    <submittedName>
        <fullName evidence="1">Uncharacterized protein</fullName>
    </submittedName>
</protein>
<dbReference type="Proteomes" id="UP001412067">
    <property type="component" value="Unassembled WGS sequence"/>
</dbReference>
<comment type="caution">
    <text evidence="1">The sequence shown here is derived from an EMBL/GenBank/DDBJ whole genome shotgun (WGS) entry which is preliminary data.</text>
</comment>
<organism evidence="1 2">
    <name type="scientific">Platanthera guangdongensis</name>
    <dbReference type="NCBI Taxonomy" id="2320717"/>
    <lineage>
        <taxon>Eukaryota</taxon>
        <taxon>Viridiplantae</taxon>
        <taxon>Streptophyta</taxon>
        <taxon>Embryophyta</taxon>
        <taxon>Tracheophyta</taxon>
        <taxon>Spermatophyta</taxon>
        <taxon>Magnoliopsida</taxon>
        <taxon>Liliopsida</taxon>
        <taxon>Asparagales</taxon>
        <taxon>Orchidaceae</taxon>
        <taxon>Orchidoideae</taxon>
        <taxon>Orchideae</taxon>
        <taxon>Orchidinae</taxon>
        <taxon>Platanthera</taxon>
    </lineage>
</organism>
<keyword evidence="2" id="KW-1185">Reference proteome</keyword>
<gene>
    <name evidence="1" type="ORF">KSP40_PGU011282</name>
</gene>
<evidence type="ECO:0000313" key="1">
    <source>
        <dbReference type="EMBL" id="KAK8965503.1"/>
    </source>
</evidence>
<dbReference type="EMBL" id="JBBWWR010000006">
    <property type="protein sequence ID" value="KAK8965503.1"/>
    <property type="molecule type" value="Genomic_DNA"/>
</dbReference>
<evidence type="ECO:0000313" key="2">
    <source>
        <dbReference type="Proteomes" id="UP001412067"/>
    </source>
</evidence>
<accession>A0ABR2MMU0</accession>
<reference evidence="1 2" key="1">
    <citation type="journal article" date="2022" name="Nat. Plants">
        <title>Genomes of leafy and leafless Platanthera orchids illuminate the evolution of mycoheterotrophy.</title>
        <authorList>
            <person name="Li M.H."/>
            <person name="Liu K.W."/>
            <person name="Li Z."/>
            <person name="Lu H.C."/>
            <person name="Ye Q.L."/>
            <person name="Zhang D."/>
            <person name="Wang J.Y."/>
            <person name="Li Y.F."/>
            <person name="Zhong Z.M."/>
            <person name="Liu X."/>
            <person name="Yu X."/>
            <person name="Liu D.K."/>
            <person name="Tu X.D."/>
            <person name="Liu B."/>
            <person name="Hao Y."/>
            <person name="Liao X.Y."/>
            <person name="Jiang Y.T."/>
            <person name="Sun W.H."/>
            <person name="Chen J."/>
            <person name="Chen Y.Q."/>
            <person name="Ai Y."/>
            <person name="Zhai J.W."/>
            <person name="Wu S.S."/>
            <person name="Zhou Z."/>
            <person name="Hsiao Y.Y."/>
            <person name="Wu W.L."/>
            <person name="Chen Y.Y."/>
            <person name="Lin Y.F."/>
            <person name="Hsu J.L."/>
            <person name="Li C.Y."/>
            <person name="Wang Z.W."/>
            <person name="Zhao X."/>
            <person name="Zhong W.Y."/>
            <person name="Ma X.K."/>
            <person name="Ma L."/>
            <person name="Huang J."/>
            <person name="Chen G.Z."/>
            <person name="Huang M.Z."/>
            <person name="Huang L."/>
            <person name="Peng D.H."/>
            <person name="Luo Y.B."/>
            <person name="Zou S.Q."/>
            <person name="Chen S.P."/>
            <person name="Lan S."/>
            <person name="Tsai W.C."/>
            <person name="Van de Peer Y."/>
            <person name="Liu Z.J."/>
        </authorList>
    </citation>
    <scope>NUCLEOTIDE SEQUENCE [LARGE SCALE GENOMIC DNA]</scope>
    <source>
        <strain evidence="1">Lor288</strain>
    </source>
</reference>
<sequence length="110" mass="13102">MAPLRNSSEFRIVLKIFCFRLSNKSFNESRLYFHSFCKKISRNFLKIKPHINRRIDVLLLITSFTFDAVLILEITIKDYSINHHLLQKYLLDLKNISNPKSQNIFLQISE</sequence>